<dbReference type="InterPro" id="IPR036291">
    <property type="entry name" value="NAD(P)-bd_dom_sf"/>
</dbReference>
<evidence type="ECO:0000256" key="8">
    <source>
        <dbReference type="ARBA" id="ARBA00022955"/>
    </source>
</evidence>
<protein>
    <recommendedName>
        <fullName evidence="13">Estradiol 17-beta-dehydrogenase 11</fullName>
        <ecNumber evidence="11">1.1.1.62</ecNumber>
    </recommendedName>
    <alternativeName>
        <fullName evidence="14">17-beta-hydroxysteroid dehydrogenase 11</fullName>
    </alternativeName>
    <alternativeName>
        <fullName evidence="15">Dehydrogenase/reductase SDR family member 8</fullName>
    </alternativeName>
</protein>
<comment type="subcellular location">
    <subcellularLocation>
        <location evidence="1">Endoplasmic reticulum</location>
    </subcellularLocation>
    <subcellularLocation>
        <location evidence="2">Lipid droplet</location>
    </subcellularLocation>
</comment>
<evidence type="ECO:0000256" key="5">
    <source>
        <dbReference type="ARBA" id="ARBA00022729"/>
    </source>
</evidence>
<comment type="catalytic activity">
    <reaction evidence="16">
        <text>17beta-estradiol + NAD(+) = estrone + NADH + H(+)</text>
        <dbReference type="Rhea" id="RHEA:24612"/>
        <dbReference type="ChEBI" id="CHEBI:15378"/>
        <dbReference type="ChEBI" id="CHEBI:16469"/>
        <dbReference type="ChEBI" id="CHEBI:17263"/>
        <dbReference type="ChEBI" id="CHEBI:57540"/>
        <dbReference type="ChEBI" id="CHEBI:57945"/>
        <dbReference type="EC" id="1.1.1.62"/>
    </reaction>
</comment>
<evidence type="ECO:0000256" key="2">
    <source>
        <dbReference type="ARBA" id="ARBA00004502"/>
    </source>
</evidence>
<sequence>VYTYVVDCCKREEIYTAANKVKGFVGVPYMMHYCSSKFAAFGFHKSLTAELFALGKLGVKTSCLCPVFVNTGFVKNPSARFVPILQPEDVAQELVGILKNKKIICVPPSVSFTPMLEYFLPERALKALNEF</sequence>
<evidence type="ECO:0000256" key="6">
    <source>
        <dbReference type="ARBA" id="ARBA00022824"/>
    </source>
</evidence>
<keyword evidence="7" id="KW-0521">NADP</keyword>
<dbReference type="AlphaFoldDB" id="G5E2X9"/>
<comment type="catalytic activity">
    <reaction evidence="17">
        <text>17beta-estradiol + NADP(+) = estrone + NADPH + H(+)</text>
        <dbReference type="Rhea" id="RHEA:24616"/>
        <dbReference type="ChEBI" id="CHEBI:15378"/>
        <dbReference type="ChEBI" id="CHEBI:16469"/>
        <dbReference type="ChEBI" id="CHEBI:17263"/>
        <dbReference type="ChEBI" id="CHEBI:57783"/>
        <dbReference type="ChEBI" id="CHEBI:58349"/>
        <dbReference type="EC" id="1.1.1.62"/>
    </reaction>
</comment>
<evidence type="ECO:0000256" key="11">
    <source>
        <dbReference type="ARBA" id="ARBA00024072"/>
    </source>
</evidence>
<evidence type="ECO:0000256" key="9">
    <source>
        <dbReference type="ARBA" id="ARBA00023002"/>
    </source>
</evidence>
<organism evidence="18">
    <name type="scientific">Hymenochirus curtipes</name>
    <name type="common">western dwarf clawed frog</name>
    <dbReference type="NCBI Taxonomy" id="8362"/>
    <lineage>
        <taxon>Eukaryota</taxon>
        <taxon>Metazoa</taxon>
        <taxon>Chordata</taxon>
        <taxon>Craniata</taxon>
        <taxon>Vertebrata</taxon>
        <taxon>Euteleostomi</taxon>
        <taxon>Amphibia</taxon>
        <taxon>Batrachia</taxon>
        <taxon>Anura</taxon>
        <taxon>Pipoidea</taxon>
        <taxon>Pipidae</taxon>
        <taxon>Pipinae</taxon>
        <taxon>Hymenochirus</taxon>
    </lineage>
</organism>
<dbReference type="InterPro" id="IPR002347">
    <property type="entry name" value="SDR_fam"/>
</dbReference>
<evidence type="ECO:0000256" key="10">
    <source>
        <dbReference type="ARBA" id="ARBA00023098"/>
    </source>
</evidence>
<keyword evidence="6" id="KW-0256">Endoplasmic reticulum</keyword>
<dbReference type="GO" id="GO:0005783">
    <property type="term" value="C:endoplasmic reticulum"/>
    <property type="evidence" value="ECO:0007669"/>
    <property type="project" value="UniProtKB-SubCell"/>
</dbReference>
<dbReference type="Gene3D" id="3.40.50.720">
    <property type="entry name" value="NAD(P)-binding Rossmann-like Domain"/>
    <property type="match status" value="1"/>
</dbReference>
<keyword evidence="4" id="KW-0551">Lipid droplet</keyword>
<accession>G5E2X9</accession>
<dbReference type="EC" id="1.1.1.62" evidence="11"/>
<comment type="similarity">
    <text evidence="12">Belongs to the short-chain dehydrogenases/reductases (SDR) family. 17-beta-HSD 3 subfamily.</text>
</comment>
<evidence type="ECO:0000256" key="14">
    <source>
        <dbReference type="ARBA" id="ARBA00042233"/>
    </source>
</evidence>
<dbReference type="PANTHER" id="PTHR24322">
    <property type="entry name" value="PKSB"/>
    <property type="match status" value="1"/>
</dbReference>
<proteinExistence type="evidence at transcript level"/>
<reference evidence="18" key="1">
    <citation type="submission" date="2011-09" db="EMBL/GenBank/DDBJ databases">
        <title>The odds of duplicate gene persistence after polyploidization.</title>
        <authorList>
            <person name="Chain F.J.J."/>
            <person name="Evans B.J."/>
            <person name="Dushoff J."/>
        </authorList>
    </citation>
    <scope>NUCLEOTIDE SEQUENCE</scope>
    <source>
        <tissue evidence="18">Liver</tissue>
    </source>
</reference>
<dbReference type="SUPFAM" id="SSF51735">
    <property type="entry name" value="NAD(P)-binding Rossmann-fold domains"/>
    <property type="match status" value="1"/>
</dbReference>
<keyword evidence="5" id="KW-0732">Signal</keyword>
<evidence type="ECO:0000256" key="16">
    <source>
        <dbReference type="ARBA" id="ARBA00048022"/>
    </source>
</evidence>
<dbReference type="Pfam" id="PF00106">
    <property type="entry name" value="adh_short"/>
    <property type="match status" value="1"/>
</dbReference>
<evidence type="ECO:0000313" key="18">
    <source>
        <dbReference type="EMBL" id="AEQ18483.1"/>
    </source>
</evidence>
<dbReference type="EMBL" id="JP287743">
    <property type="protein sequence ID" value="AEQ18483.1"/>
    <property type="molecule type" value="mRNA"/>
</dbReference>
<keyword evidence="10" id="KW-0443">Lipid metabolism</keyword>
<dbReference type="GO" id="GO:0004303">
    <property type="term" value="F:estradiol 17-beta-dehydrogenase [NAD(P)+] activity"/>
    <property type="evidence" value="ECO:0007669"/>
    <property type="project" value="UniProtKB-EC"/>
</dbReference>
<name>G5E2X9_9PIPI</name>
<dbReference type="GO" id="GO:0005811">
    <property type="term" value="C:lipid droplet"/>
    <property type="evidence" value="ECO:0007669"/>
    <property type="project" value="UniProtKB-SubCell"/>
</dbReference>
<dbReference type="PANTHER" id="PTHR24322:SF489">
    <property type="entry name" value="ESTRADIOL 17-BETA-DEHYDROGENASE 11"/>
    <property type="match status" value="1"/>
</dbReference>
<evidence type="ECO:0000256" key="12">
    <source>
        <dbReference type="ARBA" id="ARBA00038261"/>
    </source>
</evidence>
<keyword evidence="9" id="KW-0560">Oxidoreductase</keyword>
<dbReference type="GO" id="GO:0006694">
    <property type="term" value="P:steroid biosynthetic process"/>
    <property type="evidence" value="ECO:0007669"/>
    <property type="project" value="UniProtKB-KW"/>
</dbReference>
<feature type="non-terminal residue" evidence="18">
    <location>
        <position position="131"/>
    </location>
</feature>
<evidence type="ECO:0000256" key="15">
    <source>
        <dbReference type="ARBA" id="ARBA00042911"/>
    </source>
</evidence>
<evidence type="ECO:0000256" key="7">
    <source>
        <dbReference type="ARBA" id="ARBA00022857"/>
    </source>
</evidence>
<feature type="non-terminal residue" evidence="18">
    <location>
        <position position="1"/>
    </location>
</feature>
<evidence type="ECO:0000256" key="13">
    <source>
        <dbReference type="ARBA" id="ARBA00039801"/>
    </source>
</evidence>
<evidence type="ECO:0000256" key="3">
    <source>
        <dbReference type="ARBA" id="ARBA00022516"/>
    </source>
</evidence>
<evidence type="ECO:0000256" key="1">
    <source>
        <dbReference type="ARBA" id="ARBA00004240"/>
    </source>
</evidence>
<keyword evidence="3" id="KW-0444">Lipid biosynthesis</keyword>
<evidence type="ECO:0000256" key="4">
    <source>
        <dbReference type="ARBA" id="ARBA00022677"/>
    </source>
</evidence>
<keyword evidence="8" id="KW-0752">Steroid biosynthesis</keyword>
<evidence type="ECO:0000256" key="17">
    <source>
        <dbReference type="ARBA" id="ARBA00048906"/>
    </source>
</evidence>